<evidence type="ECO:0008006" key="3">
    <source>
        <dbReference type="Google" id="ProtNLM"/>
    </source>
</evidence>
<dbReference type="Proteomes" id="UP000325787">
    <property type="component" value="Chromosome"/>
</dbReference>
<dbReference type="InterPro" id="IPR037217">
    <property type="entry name" value="Trp/Indoleamine_2_3_dOase-like"/>
</dbReference>
<keyword evidence="2" id="KW-1185">Reference proteome</keyword>
<dbReference type="OrthoDB" id="9776847at2"/>
<dbReference type="PANTHER" id="PTHR10138:SF0">
    <property type="entry name" value="TRYPTOPHAN 2,3-DIOXYGENASE"/>
    <property type="match status" value="1"/>
</dbReference>
<accession>A0A5Q0GWP4</accession>
<reference evidence="2" key="1">
    <citation type="journal article" date="2021" name="Curr. Microbiol.">
        <title>Complete genome of nocamycin-producing strain Saccharothrix syringae NRRL B-16468 reveals the biosynthetic potential for secondary metabolites.</title>
        <authorList>
            <person name="Mo X."/>
            <person name="Yang S."/>
        </authorList>
    </citation>
    <scope>NUCLEOTIDE SEQUENCE [LARGE SCALE GENOMIC DNA]</scope>
    <source>
        <strain evidence="2">ATCC 51364 / DSM 43886 / JCM 6844 / KCTC 9398 / NBRC 14523 / NRRL B-16468 / INA 2240</strain>
    </source>
</reference>
<name>A0A5Q0GWP4_SACSY</name>
<protein>
    <recommendedName>
        <fullName evidence="3">Tryptophan 2,3-dioxygenase</fullName>
    </recommendedName>
</protein>
<dbReference type="GO" id="GO:0046872">
    <property type="term" value="F:metal ion binding"/>
    <property type="evidence" value="ECO:0007669"/>
    <property type="project" value="InterPro"/>
</dbReference>
<dbReference type="PANTHER" id="PTHR10138">
    <property type="entry name" value="TRYPTOPHAN 2,3-DIOXYGENASE"/>
    <property type="match status" value="1"/>
</dbReference>
<evidence type="ECO:0000313" key="1">
    <source>
        <dbReference type="EMBL" id="QFZ17890.1"/>
    </source>
</evidence>
<dbReference type="KEGG" id="ssyi:EKG83_10720"/>
<gene>
    <name evidence="1" type="ORF">EKG83_10720</name>
</gene>
<organism evidence="1 2">
    <name type="scientific">Saccharothrix syringae</name>
    <name type="common">Nocardiopsis syringae</name>
    <dbReference type="NCBI Taxonomy" id="103733"/>
    <lineage>
        <taxon>Bacteria</taxon>
        <taxon>Bacillati</taxon>
        <taxon>Actinomycetota</taxon>
        <taxon>Actinomycetes</taxon>
        <taxon>Pseudonocardiales</taxon>
        <taxon>Pseudonocardiaceae</taxon>
        <taxon>Saccharothrix</taxon>
    </lineage>
</organism>
<dbReference type="EMBL" id="CP034550">
    <property type="protein sequence ID" value="QFZ17890.1"/>
    <property type="molecule type" value="Genomic_DNA"/>
</dbReference>
<sequence length="238" mass="26463">MNRQVVDQGLDYQRYLELDTLLSLQRPRAEGREPDRVHLAEHFFIVVHQASELWLRQLLLDLDRAVDAVAGGRLDAAAEYLARVSHVFGLLQAHIEVLDRLPPDCFTRFRPYLGTASGAQSVQFAEVERVMGFGSGEAPVVAALRRAAGDRGLAEACLRDDRFLAVVDLLLEISGSYWRWKAAHLACVVRMLGAARGTGGTTGAEYLASRVRYPFPELRDARREVELSPPLVDAGRAR</sequence>
<dbReference type="SUPFAM" id="SSF140959">
    <property type="entry name" value="Indolic compounds 2,3-dioxygenase-like"/>
    <property type="match status" value="1"/>
</dbReference>
<dbReference type="Pfam" id="PF03301">
    <property type="entry name" value="Trp_dioxygenase"/>
    <property type="match status" value="2"/>
</dbReference>
<dbReference type="GO" id="GO:0019441">
    <property type="term" value="P:L-tryptophan catabolic process to kynurenine"/>
    <property type="evidence" value="ECO:0007669"/>
    <property type="project" value="InterPro"/>
</dbReference>
<dbReference type="GO" id="GO:0019442">
    <property type="term" value="P:L-tryptophan catabolic process to acetyl-CoA"/>
    <property type="evidence" value="ECO:0007669"/>
    <property type="project" value="TreeGrafter"/>
</dbReference>
<dbReference type="GO" id="GO:0004833">
    <property type="term" value="F:L-tryptophan 2,3-dioxygenase activity"/>
    <property type="evidence" value="ECO:0007669"/>
    <property type="project" value="InterPro"/>
</dbReference>
<evidence type="ECO:0000313" key="2">
    <source>
        <dbReference type="Proteomes" id="UP000325787"/>
    </source>
</evidence>
<proteinExistence type="predicted"/>
<dbReference type="InterPro" id="IPR004981">
    <property type="entry name" value="Trp_2_3_dOase"/>
</dbReference>
<dbReference type="AlphaFoldDB" id="A0A5Q0GWP4"/>
<dbReference type="RefSeq" id="WP_033435731.1">
    <property type="nucleotide sequence ID" value="NZ_CP034550.1"/>
</dbReference>
<dbReference type="GO" id="GO:0020037">
    <property type="term" value="F:heme binding"/>
    <property type="evidence" value="ECO:0007669"/>
    <property type="project" value="InterPro"/>
</dbReference>
<dbReference type="Gene3D" id="1.20.58.480">
    <property type="match status" value="2"/>
</dbReference>